<dbReference type="AlphaFoldDB" id="A0A8J2PI43"/>
<protein>
    <submittedName>
        <fullName evidence="1">Uncharacterized protein</fullName>
    </submittedName>
</protein>
<reference evidence="1" key="1">
    <citation type="submission" date="2021-06" db="EMBL/GenBank/DDBJ databases">
        <authorList>
            <person name="Hodson N. C."/>
            <person name="Mongue J. A."/>
            <person name="Jaron S. K."/>
        </authorList>
    </citation>
    <scope>NUCLEOTIDE SEQUENCE</scope>
</reference>
<comment type="caution">
    <text evidence="1">The sequence shown here is derived from an EMBL/GenBank/DDBJ whole genome shotgun (WGS) entry which is preliminary data.</text>
</comment>
<feature type="non-terminal residue" evidence="1">
    <location>
        <position position="48"/>
    </location>
</feature>
<dbReference type="EMBL" id="CAJVCH010559001">
    <property type="protein sequence ID" value="CAG7831148.1"/>
    <property type="molecule type" value="Genomic_DNA"/>
</dbReference>
<feature type="non-terminal residue" evidence="1">
    <location>
        <position position="1"/>
    </location>
</feature>
<keyword evidence="2" id="KW-1185">Reference proteome</keyword>
<evidence type="ECO:0000313" key="2">
    <source>
        <dbReference type="Proteomes" id="UP000708208"/>
    </source>
</evidence>
<proteinExistence type="predicted"/>
<dbReference type="Proteomes" id="UP000708208">
    <property type="component" value="Unassembled WGS sequence"/>
</dbReference>
<evidence type="ECO:0000313" key="1">
    <source>
        <dbReference type="EMBL" id="CAG7831148.1"/>
    </source>
</evidence>
<accession>A0A8J2PI43</accession>
<name>A0A8J2PI43_9HEXA</name>
<sequence>MEIIQRSFGCATKPASGCEERGVTSFHCLKEHEFDPFKIPYVAYEGEI</sequence>
<organism evidence="1 2">
    <name type="scientific">Allacma fusca</name>
    <dbReference type="NCBI Taxonomy" id="39272"/>
    <lineage>
        <taxon>Eukaryota</taxon>
        <taxon>Metazoa</taxon>
        <taxon>Ecdysozoa</taxon>
        <taxon>Arthropoda</taxon>
        <taxon>Hexapoda</taxon>
        <taxon>Collembola</taxon>
        <taxon>Symphypleona</taxon>
        <taxon>Sminthuridae</taxon>
        <taxon>Allacma</taxon>
    </lineage>
</organism>
<gene>
    <name evidence="1" type="ORF">AFUS01_LOCUS40904</name>
</gene>